<keyword evidence="1" id="KW-0175">Coiled coil</keyword>
<organism evidence="3">
    <name type="scientific">Caldiarchaeum subterraneum</name>
    <dbReference type="NCBI Taxonomy" id="311458"/>
    <lineage>
        <taxon>Archaea</taxon>
        <taxon>Nitrososphaerota</taxon>
        <taxon>Candidatus Caldarchaeales</taxon>
        <taxon>Candidatus Caldarchaeaceae</taxon>
        <taxon>Candidatus Caldarchaeum</taxon>
    </lineage>
</organism>
<proteinExistence type="predicted"/>
<comment type="caution">
    <text evidence="3">The sequence shown here is derived from an EMBL/GenBank/DDBJ whole genome shotgun (WGS) entry which is preliminary data.</text>
</comment>
<sequence length="184" mass="20297">MKIMFLDPESGLPAKVAEKLKALESENQRLREENNMLKMRIELLESVVQKTVDGALVANVKITPTRIEAQQPYTLTIGSAENPAAEIITANITIPSTSSDKTDITEIDEQKLAALQLPKPKKYRRAGRWEIGFLAEEIAPELRASDGGLDFKALVVCLAVKLMWLERVVLGRGGVDELASKNRG</sequence>
<dbReference type="EMBL" id="DTCM01000003">
    <property type="protein sequence ID" value="HGL40088.1"/>
    <property type="molecule type" value="Genomic_DNA"/>
</dbReference>
<gene>
    <name evidence="3" type="ORF">ENT82_03675</name>
    <name evidence="2" type="ORF">ENU43_00225</name>
</gene>
<evidence type="ECO:0000313" key="2">
    <source>
        <dbReference type="EMBL" id="HGL40088.1"/>
    </source>
</evidence>
<dbReference type="AlphaFoldDB" id="A0A7C4I556"/>
<accession>A0A7C4I556</accession>
<evidence type="ECO:0000313" key="3">
    <source>
        <dbReference type="EMBL" id="HGN90214.1"/>
    </source>
</evidence>
<name>A0A7C4I556_CALS0</name>
<reference evidence="3" key="1">
    <citation type="journal article" date="2020" name="mSystems">
        <title>Genome- and Community-Level Interaction Insights into Carbon Utilization and Element Cycling Functions of Hydrothermarchaeota in Hydrothermal Sediment.</title>
        <authorList>
            <person name="Zhou Z."/>
            <person name="Liu Y."/>
            <person name="Xu W."/>
            <person name="Pan J."/>
            <person name="Luo Z.H."/>
            <person name="Li M."/>
        </authorList>
    </citation>
    <scope>NUCLEOTIDE SEQUENCE [LARGE SCALE GENOMIC DNA]</scope>
    <source>
        <strain evidence="3">SpSt-613</strain>
        <strain evidence="2">SpSt-669</strain>
    </source>
</reference>
<protein>
    <submittedName>
        <fullName evidence="3">Uncharacterized protein</fullName>
    </submittedName>
</protein>
<feature type="coiled-coil region" evidence="1">
    <location>
        <begin position="13"/>
        <end position="47"/>
    </location>
</feature>
<evidence type="ECO:0000256" key="1">
    <source>
        <dbReference type="SAM" id="Coils"/>
    </source>
</evidence>
<dbReference type="EMBL" id="DTAD01000034">
    <property type="protein sequence ID" value="HGN90214.1"/>
    <property type="molecule type" value="Genomic_DNA"/>
</dbReference>